<evidence type="ECO:0000313" key="3">
    <source>
        <dbReference type="Proteomes" id="UP000294835"/>
    </source>
</evidence>
<feature type="coiled-coil region" evidence="1">
    <location>
        <begin position="60"/>
        <end position="119"/>
    </location>
</feature>
<dbReference type="NCBIfam" id="TIGR02780">
    <property type="entry name" value="TrbJ_Ti"/>
    <property type="match status" value="1"/>
</dbReference>
<dbReference type="RefSeq" id="WP_132464490.1">
    <property type="nucleotide sequence ID" value="NZ_SLXP01000011.1"/>
</dbReference>
<evidence type="ECO:0000256" key="1">
    <source>
        <dbReference type="SAM" id="Coils"/>
    </source>
</evidence>
<reference evidence="2 3" key="1">
    <citation type="submission" date="2019-03" db="EMBL/GenBank/DDBJ databases">
        <title>Genomic Encyclopedia of Type Strains, Phase IV (KMG-IV): sequencing the most valuable type-strain genomes for metagenomic binning, comparative biology and taxonomic classification.</title>
        <authorList>
            <person name="Goeker M."/>
        </authorList>
    </citation>
    <scope>NUCLEOTIDE SEQUENCE [LARGE SCALE GENOMIC DNA]</scope>
    <source>
        <strain evidence="2 3">DSM 18063</strain>
    </source>
</reference>
<sequence length="265" mass="27698">MTRSPDRPTKPRSLTAGVIASALALAPVLTPIMATPAQALFGLGGGGRIVYDPRNHAENILSAARALEQINNQIAQLQNQAQMLLNDALNLARLPHSSLARLQQAVGETQALLADAESLAFDVAAIEEAFARDYGAAAAEGDFDAMIAGARQRWETSVAGFEDALRVQAGVVGNIEAARGQMETLVRESQGAVGALQAAQAGNQLLALQSTQIADLTAAVAAQNRAAALEAARAASAEAQGKENLARFLDYGTGYRPGNARLFRD</sequence>
<name>A0A4R2PZD4_9RHOB</name>
<evidence type="ECO:0000313" key="2">
    <source>
        <dbReference type="EMBL" id="TCP39591.1"/>
    </source>
</evidence>
<dbReference type="NCBIfam" id="NF010448">
    <property type="entry name" value="PRK13874.1"/>
    <property type="match status" value="1"/>
</dbReference>
<dbReference type="OrthoDB" id="9807335at2"/>
<proteinExistence type="predicted"/>
<protein>
    <submittedName>
        <fullName evidence="2">P-type conjugative transfer protein TrbJ</fullName>
    </submittedName>
</protein>
<dbReference type="Proteomes" id="UP000294835">
    <property type="component" value="Unassembled WGS sequence"/>
</dbReference>
<accession>A0A4R2PZD4</accession>
<organism evidence="2 3">
    <name type="scientific">Rhodovulum marinum</name>
    <dbReference type="NCBI Taxonomy" id="320662"/>
    <lineage>
        <taxon>Bacteria</taxon>
        <taxon>Pseudomonadati</taxon>
        <taxon>Pseudomonadota</taxon>
        <taxon>Alphaproteobacteria</taxon>
        <taxon>Rhodobacterales</taxon>
        <taxon>Paracoccaceae</taxon>
        <taxon>Rhodovulum</taxon>
    </lineage>
</organism>
<dbReference type="InterPro" id="IPR014147">
    <property type="entry name" value="T4SS_TrbJ"/>
</dbReference>
<keyword evidence="3" id="KW-1185">Reference proteome</keyword>
<dbReference type="AlphaFoldDB" id="A0A4R2PZD4"/>
<gene>
    <name evidence="2" type="ORF">EV662_11171</name>
</gene>
<keyword evidence="1" id="KW-0175">Coiled coil</keyword>
<comment type="caution">
    <text evidence="2">The sequence shown here is derived from an EMBL/GenBank/DDBJ whole genome shotgun (WGS) entry which is preliminary data.</text>
</comment>
<dbReference type="EMBL" id="SLXP01000011">
    <property type="protein sequence ID" value="TCP39591.1"/>
    <property type="molecule type" value="Genomic_DNA"/>
</dbReference>